<dbReference type="SUPFAM" id="SSF54593">
    <property type="entry name" value="Glyoxalase/Bleomycin resistance protein/Dihydroxybiphenyl dioxygenase"/>
    <property type="match status" value="1"/>
</dbReference>
<dbReference type="GO" id="GO:0051213">
    <property type="term" value="F:dioxygenase activity"/>
    <property type="evidence" value="ECO:0007669"/>
    <property type="project" value="UniProtKB-KW"/>
</dbReference>
<dbReference type="EMBL" id="FRAC01000025">
    <property type="protein sequence ID" value="SHL16743.1"/>
    <property type="molecule type" value="Genomic_DNA"/>
</dbReference>
<dbReference type="AlphaFoldDB" id="A0A1M6YF43"/>
<sequence>MKLKNILFVVTDIEKSKYFYRNLFGLEVIRDFGENIILTEGLVLQEKKLWEKCIERNVEAGGNDAELYFEENDMDGFLEKLEKSNIVIEYLNKCMEHDWGQRVLRIYDPDKHVIEVGESMEYVARRFLKTGMAVKEVADKTKLPLSQVKIMAGLDE</sequence>
<keyword evidence="3" id="KW-1185">Reference proteome</keyword>
<proteinExistence type="predicted"/>
<dbReference type="InterPro" id="IPR037523">
    <property type="entry name" value="VOC_core"/>
</dbReference>
<evidence type="ECO:0000313" key="3">
    <source>
        <dbReference type="Proteomes" id="UP000184386"/>
    </source>
</evidence>
<protein>
    <submittedName>
        <fullName evidence="2">Catechol 2,3-dioxygenase</fullName>
    </submittedName>
</protein>
<evidence type="ECO:0000313" key="2">
    <source>
        <dbReference type="EMBL" id="SHL16743.1"/>
    </source>
</evidence>
<dbReference type="Pfam" id="PF12681">
    <property type="entry name" value="Glyoxalase_2"/>
    <property type="match status" value="1"/>
</dbReference>
<dbReference type="Proteomes" id="UP000184386">
    <property type="component" value="Unassembled WGS sequence"/>
</dbReference>
<gene>
    <name evidence="2" type="ORF">SAMN02745136_04237</name>
</gene>
<evidence type="ECO:0000259" key="1">
    <source>
        <dbReference type="PROSITE" id="PS51819"/>
    </source>
</evidence>
<dbReference type="InterPro" id="IPR025870">
    <property type="entry name" value="Glyoxalase-like_dom"/>
</dbReference>
<keyword evidence="2" id="KW-0560">Oxidoreductase</keyword>
<keyword evidence="2" id="KW-0223">Dioxygenase</keyword>
<dbReference type="RefSeq" id="WP_073278959.1">
    <property type="nucleotide sequence ID" value="NZ_FRAC01000025.1"/>
</dbReference>
<feature type="domain" description="VOC" evidence="1">
    <location>
        <begin position="2"/>
        <end position="119"/>
    </location>
</feature>
<dbReference type="Gene3D" id="3.10.180.10">
    <property type="entry name" value="2,3-Dihydroxybiphenyl 1,2-Dioxygenase, domain 1"/>
    <property type="match status" value="1"/>
</dbReference>
<reference evidence="2 3" key="1">
    <citation type="submission" date="2016-11" db="EMBL/GenBank/DDBJ databases">
        <authorList>
            <person name="Jaros S."/>
            <person name="Januszkiewicz K."/>
            <person name="Wedrychowicz H."/>
        </authorList>
    </citation>
    <scope>NUCLEOTIDE SEQUENCE [LARGE SCALE GENOMIC DNA]</scope>
    <source>
        <strain evidence="2 3">DSM 15929</strain>
    </source>
</reference>
<name>A0A1M6YF43_9FIRM</name>
<dbReference type="InterPro" id="IPR029068">
    <property type="entry name" value="Glyas_Bleomycin-R_OHBP_Dase"/>
</dbReference>
<dbReference type="OrthoDB" id="9815599at2"/>
<dbReference type="STRING" id="1121322.SAMN02745136_04237"/>
<dbReference type="PROSITE" id="PS51819">
    <property type="entry name" value="VOC"/>
    <property type="match status" value="1"/>
</dbReference>
<organism evidence="2 3">
    <name type="scientific">Anaerocolumna jejuensis DSM 15929</name>
    <dbReference type="NCBI Taxonomy" id="1121322"/>
    <lineage>
        <taxon>Bacteria</taxon>
        <taxon>Bacillati</taxon>
        <taxon>Bacillota</taxon>
        <taxon>Clostridia</taxon>
        <taxon>Lachnospirales</taxon>
        <taxon>Lachnospiraceae</taxon>
        <taxon>Anaerocolumna</taxon>
    </lineage>
</organism>
<accession>A0A1M6YF43</accession>